<keyword evidence="1" id="KW-0812">Transmembrane</keyword>
<keyword evidence="1" id="KW-0472">Membrane</keyword>
<reference evidence="3" key="1">
    <citation type="submission" date="2017-01" db="EMBL/GenBank/DDBJ databases">
        <authorList>
            <person name="Varghese N."/>
            <person name="Submissions S."/>
        </authorList>
    </citation>
    <scope>NUCLEOTIDE SEQUENCE [LARGE SCALE GENOMIC DNA]</scope>
    <source>
        <strain evidence="3">DSM 44531</strain>
    </source>
</reference>
<keyword evidence="3" id="KW-1185">Reference proteome</keyword>
<evidence type="ECO:0000256" key="1">
    <source>
        <dbReference type="SAM" id="Phobius"/>
    </source>
</evidence>
<accession>A0A1N7KFM0</accession>
<feature type="transmembrane region" description="Helical" evidence="1">
    <location>
        <begin position="27"/>
        <end position="47"/>
    </location>
</feature>
<proteinExistence type="predicted"/>
<dbReference type="Proteomes" id="UP000186292">
    <property type="component" value="Unassembled WGS sequence"/>
</dbReference>
<dbReference type="Pfam" id="PF03596">
    <property type="entry name" value="Cad"/>
    <property type="match status" value="1"/>
</dbReference>
<dbReference type="AlphaFoldDB" id="A0A1N7KFM0"/>
<organism evidence="2 3">
    <name type="scientific">Corynebacterium appendicis CIP 107643</name>
    <dbReference type="NCBI Taxonomy" id="1161099"/>
    <lineage>
        <taxon>Bacteria</taxon>
        <taxon>Bacillati</taxon>
        <taxon>Actinomycetota</taxon>
        <taxon>Actinomycetes</taxon>
        <taxon>Mycobacteriales</taxon>
        <taxon>Corynebacteriaceae</taxon>
        <taxon>Corynebacterium</taxon>
    </lineage>
</organism>
<dbReference type="EMBL" id="FTOF01000021">
    <property type="protein sequence ID" value="SIS60393.1"/>
    <property type="molecule type" value="Genomic_DNA"/>
</dbReference>
<evidence type="ECO:0000313" key="3">
    <source>
        <dbReference type="Proteomes" id="UP000186292"/>
    </source>
</evidence>
<gene>
    <name evidence="2" type="ORF">SAMN05444817_1217</name>
</gene>
<dbReference type="STRING" id="1161099.SAMN05444817_1217"/>
<keyword evidence="1" id="KW-1133">Transmembrane helix</keyword>
<evidence type="ECO:0000313" key="2">
    <source>
        <dbReference type="EMBL" id="SIS60393.1"/>
    </source>
</evidence>
<protein>
    <submittedName>
        <fullName evidence="2">Cadmium resistance transporter</fullName>
    </submittedName>
</protein>
<dbReference type="InterPro" id="IPR004676">
    <property type="entry name" value="Cd-R_transporter"/>
</dbReference>
<sequence length="48" mass="5203">MNAVLLAKFVATRPPIAEVLERWEHVLFPIVLIGLGIFILLSGGAFGL</sequence>
<name>A0A1N7KFM0_9CORY</name>